<dbReference type="OrthoDB" id="9799835at2"/>
<evidence type="ECO:0000256" key="3">
    <source>
        <dbReference type="ARBA" id="ARBA00023125"/>
    </source>
</evidence>
<dbReference type="EMBL" id="FNYK01000008">
    <property type="protein sequence ID" value="SEI52930.1"/>
    <property type="molecule type" value="Genomic_DNA"/>
</dbReference>
<dbReference type="CDD" id="cd13831">
    <property type="entry name" value="HU"/>
    <property type="match status" value="1"/>
</dbReference>
<evidence type="ECO:0000313" key="6">
    <source>
        <dbReference type="Proteomes" id="UP000183028"/>
    </source>
</evidence>
<evidence type="ECO:0000256" key="2">
    <source>
        <dbReference type="ARBA" id="ARBA00023067"/>
    </source>
</evidence>
<dbReference type="SMART" id="SM00411">
    <property type="entry name" value="BHL"/>
    <property type="match status" value="1"/>
</dbReference>
<evidence type="ECO:0000256" key="1">
    <source>
        <dbReference type="ARBA" id="ARBA00010529"/>
    </source>
</evidence>
<evidence type="ECO:0000313" key="5">
    <source>
        <dbReference type="EMBL" id="SEI52930.1"/>
    </source>
</evidence>
<dbReference type="InterPro" id="IPR000119">
    <property type="entry name" value="Hist_DNA-bd"/>
</dbReference>
<dbReference type="InterPro" id="IPR010992">
    <property type="entry name" value="IHF-like_DNA-bd_dom_sf"/>
</dbReference>
<dbReference type="Proteomes" id="UP000183028">
    <property type="component" value="Unassembled WGS sequence"/>
</dbReference>
<name>A0A1H6RMA2_9FIRM</name>
<dbReference type="Gene3D" id="4.10.520.10">
    <property type="entry name" value="IHF-like DNA-binding proteins"/>
    <property type="match status" value="1"/>
</dbReference>
<dbReference type="PRINTS" id="PR01727">
    <property type="entry name" value="DNABINDINGHU"/>
</dbReference>
<evidence type="ECO:0000256" key="4">
    <source>
        <dbReference type="RuleBase" id="RU003939"/>
    </source>
</evidence>
<dbReference type="SUPFAM" id="SSF47729">
    <property type="entry name" value="IHF-like DNA-binding proteins"/>
    <property type="match status" value="1"/>
</dbReference>
<dbReference type="PANTHER" id="PTHR33175:SF3">
    <property type="entry name" value="DNA-BINDING PROTEIN HU-BETA"/>
    <property type="match status" value="1"/>
</dbReference>
<keyword evidence="6" id="KW-1185">Reference proteome</keyword>
<dbReference type="GO" id="GO:0030261">
    <property type="term" value="P:chromosome condensation"/>
    <property type="evidence" value="ECO:0007669"/>
    <property type="project" value="UniProtKB-KW"/>
</dbReference>
<dbReference type="PANTHER" id="PTHR33175">
    <property type="entry name" value="DNA-BINDING PROTEIN HU"/>
    <property type="match status" value="1"/>
</dbReference>
<dbReference type="GO" id="GO:0003677">
    <property type="term" value="F:DNA binding"/>
    <property type="evidence" value="ECO:0007669"/>
    <property type="project" value="UniProtKB-KW"/>
</dbReference>
<dbReference type="GO" id="GO:0005829">
    <property type="term" value="C:cytosol"/>
    <property type="evidence" value="ECO:0007669"/>
    <property type="project" value="TreeGrafter"/>
</dbReference>
<dbReference type="RefSeq" id="WP_033163057.1">
    <property type="nucleotide sequence ID" value="NZ_CADBKW010000016.1"/>
</dbReference>
<proteinExistence type="inferred from homology"/>
<dbReference type="GeneID" id="54120451"/>
<gene>
    <name evidence="5" type="ORF">SAMN04487834_100811</name>
</gene>
<dbReference type="STRING" id="322505.SAMN04487836_11547"/>
<dbReference type="GO" id="GO:0030527">
    <property type="term" value="F:structural constituent of chromatin"/>
    <property type="evidence" value="ECO:0007669"/>
    <property type="project" value="InterPro"/>
</dbReference>
<comment type="similarity">
    <text evidence="1 4">Belongs to the bacterial histone-like protein family.</text>
</comment>
<dbReference type="eggNOG" id="COG0776">
    <property type="taxonomic scope" value="Bacteria"/>
</dbReference>
<keyword evidence="3 5" id="KW-0238">DNA-binding</keyword>
<organism evidence="5 6">
    <name type="scientific">Sharpea azabuensis</name>
    <dbReference type="NCBI Taxonomy" id="322505"/>
    <lineage>
        <taxon>Bacteria</taxon>
        <taxon>Bacillati</taxon>
        <taxon>Bacillota</taxon>
        <taxon>Erysipelotrichia</taxon>
        <taxon>Erysipelotrichales</taxon>
        <taxon>Coprobacillaceae</taxon>
        <taxon>Sharpea</taxon>
    </lineage>
</organism>
<keyword evidence="2" id="KW-0226">DNA condensation</keyword>
<reference evidence="6" key="1">
    <citation type="submission" date="2016-10" db="EMBL/GenBank/DDBJ databases">
        <authorList>
            <person name="Varghese N."/>
        </authorList>
    </citation>
    <scope>NUCLEOTIDE SEQUENCE [LARGE SCALE GENOMIC DNA]</scope>
    <source>
        <strain evidence="6">DSM 20406</strain>
    </source>
</reference>
<dbReference type="AlphaFoldDB" id="A0A1H6RMA2"/>
<sequence>MKKSDLVAKIAEKADITKTDADAALVALAEVVSEGLKADEKIAIPGLGTFAVKERAARTGRNPHTGETIEIAAAKVPSFKVSKTLKDAMK</sequence>
<protein>
    <submittedName>
        <fullName evidence="5">DNA-binding protein HU-beta</fullName>
    </submittedName>
</protein>
<dbReference type="Pfam" id="PF00216">
    <property type="entry name" value="Bac_DNA_binding"/>
    <property type="match status" value="1"/>
</dbReference>
<accession>A0A1H6RMA2</accession>